<dbReference type="InterPro" id="IPR051262">
    <property type="entry name" value="SMP-30/CGR1_Lactonase"/>
</dbReference>
<sequence>MDQPQPTQQTLATGLGLVESVRVHDGTLWYADWSAGAIHRHDVHSGADEVVATVRSLPLCFDFDPQGRLVALDWRAGVLLRGRAGDPLEPWVEVSHLAQGAGNEVLAVGDGSFYLNFGNFNPEQGFPTEPVGLVAHVSAEGVARVVAEGLAFPNGMALTPDGSTLVVAESYAGQLTAFPIEADGSLGERRVWAAVPGSAPDGISMSDAGTCWCSEVPGSVVVGVTEGGGVVGRVELDRGGFSCALSEDGTELYVAAARWPADGNIADPAHDWDGVILRAPVPPTTA</sequence>
<comment type="similarity">
    <text evidence="1">Belongs to the SMP-30/CGR1 family.</text>
</comment>
<gene>
    <name evidence="4" type="ORF">HJG52_19275</name>
</gene>
<protein>
    <submittedName>
        <fullName evidence="4">SMP-30/gluconolactonase/LRE family protein</fullName>
    </submittedName>
</protein>
<dbReference type="RefSeq" id="WP_171245257.1">
    <property type="nucleotide sequence ID" value="NZ_JABEPQ010000006.1"/>
</dbReference>
<comment type="caution">
    <text evidence="4">The sequence shown here is derived from an EMBL/GenBank/DDBJ whole genome shotgun (WGS) entry which is preliminary data.</text>
</comment>
<organism evidence="4 5">
    <name type="scientific">Knoellia koreensis</name>
    <dbReference type="NCBI Taxonomy" id="2730921"/>
    <lineage>
        <taxon>Bacteria</taxon>
        <taxon>Bacillati</taxon>
        <taxon>Actinomycetota</taxon>
        <taxon>Actinomycetes</taxon>
        <taxon>Micrococcales</taxon>
        <taxon>Intrasporangiaceae</taxon>
        <taxon>Knoellia</taxon>
    </lineage>
</organism>
<dbReference type="SUPFAM" id="SSF63829">
    <property type="entry name" value="Calcium-dependent phosphotriesterase"/>
    <property type="match status" value="1"/>
</dbReference>
<keyword evidence="5" id="KW-1185">Reference proteome</keyword>
<dbReference type="InterPro" id="IPR013658">
    <property type="entry name" value="SGL"/>
</dbReference>
<dbReference type="Gene3D" id="2.120.10.30">
    <property type="entry name" value="TolB, C-terminal domain"/>
    <property type="match status" value="1"/>
</dbReference>
<keyword evidence="2" id="KW-0378">Hydrolase</keyword>
<evidence type="ECO:0000313" key="5">
    <source>
        <dbReference type="Proteomes" id="UP000588586"/>
    </source>
</evidence>
<dbReference type="PANTHER" id="PTHR47572">
    <property type="entry name" value="LIPOPROTEIN-RELATED"/>
    <property type="match status" value="1"/>
</dbReference>
<evidence type="ECO:0000313" key="4">
    <source>
        <dbReference type="EMBL" id="NNM48133.1"/>
    </source>
</evidence>
<reference evidence="4 5" key="1">
    <citation type="submission" date="2020-04" db="EMBL/GenBank/DDBJ databases">
        <title>Knoellia sp. isolate from air conditioner.</title>
        <authorList>
            <person name="Chea S."/>
            <person name="Kim D.-U."/>
        </authorList>
    </citation>
    <scope>NUCLEOTIDE SEQUENCE [LARGE SCALE GENOMIC DNA]</scope>
    <source>
        <strain evidence="4 5">DB2414S</strain>
    </source>
</reference>
<dbReference type="PANTHER" id="PTHR47572:SF4">
    <property type="entry name" value="LACTONASE DRP35"/>
    <property type="match status" value="1"/>
</dbReference>
<dbReference type="Proteomes" id="UP000588586">
    <property type="component" value="Unassembled WGS sequence"/>
</dbReference>
<feature type="domain" description="SMP-30/Gluconolactonase/LRE-like region" evidence="3">
    <location>
        <begin position="19"/>
        <end position="257"/>
    </location>
</feature>
<proteinExistence type="inferred from homology"/>
<dbReference type="Pfam" id="PF08450">
    <property type="entry name" value="SGL"/>
    <property type="match status" value="1"/>
</dbReference>
<name>A0A849HN71_9MICO</name>
<dbReference type="GO" id="GO:0016787">
    <property type="term" value="F:hydrolase activity"/>
    <property type="evidence" value="ECO:0007669"/>
    <property type="project" value="UniProtKB-KW"/>
</dbReference>
<dbReference type="InterPro" id="IPR011042">
    <property type="entry name" value="6-blade_b-propeller_TolB-like"/>
</dbReference>
<evidence type="ECO:0000256" key="1">
    <source>
        <dbReference type="ARBA" id="ARBA00008853"/>
    </source>
</evidence>
<evidence type="ECO:0000259" key="3">
    <source>
        <dbReference type="Pfam" id="PF08450"/>
    </source>
</evidence>
<evidence type="ECO:0000256" key="2">
    <source>
        <dbReference type="ARBA" id="ARBA00022801"/>
    </source>
</evidence>
<accession>A0A849HN71</accession>
<dbReference type="EMBL" id="JABEPQ010000006">
    <property type="protein sequence ID" value="NNM48133.1"/>
    <property type="molecule type" value="Genomic_DNA"/>
</dbReference>
<dbReference type="AlphaFoldDB" id="A0A849HN71"/>